<dbReference type="GO" id="GO:0043565">
    <property type="term" value="F:sequence-specific DNA binding"/>
    <property type="evidence" value="ECO:0007669"/>
    <property type="project" value="InterPro"/>
</dbReference>
<dbReference type="PROSITE" id="PS01124">
    <property type="entry name" value="HTH_ARAC_FAMILY_2"/>
    <property type="match status" value="1"/>
</dbReference>
<dbReference type="InterPro" id="IPR020449">
    <property type="entry name" value="Tscrpt_reg_AraC-type_HTH"/>
</dbReference>
<dbReference type="SMART" id="SM00342">
    <property type="entry name" value="HTH_ARAC"/>
    <property type="match status" value="1"/>
</dbReference>
<dbReference type="Gene3D" id="1.10.10.60">
    <property type="entry name" value="Homeodomain-like"/>
    <property type="match status" value="2"/>
</dbReference>
<dbReference type="PRINTS" id="PR00032">
    <property type="entry name" value="HTHARAC"/>
</dbReference>
<keyword evidence="4" id="KW-0804">Transcription</keyword>
<dbReference type="Pfam" id="PF02311">
    <property type="entry name" value="AraC_binding"/>
    <property type="match status" value="1"/>
</dbReference>
<sequence length="265" mass="30604">MHMQIKLPQLELHKIVNRFENVPHAHESDYQLTIPTHGTCHFTYENKQVTLSAGEGLLLHPRDRHSFHLNDEAGVIIVVVKDQRLQPLMDIRRDEQAVRHHFEPTVITRYFRQWTSTMFEVDALDRLAAEETELRVLGDLQGLLADSKPLQPARLPVWSSADPHIARVLEYVHAHYTEQLDIDSMAAVALQSRFHFIRSFKSATGFTPYQYVLYLRMEQAKQWLAQTVDTVTDISFKLGFSSASQFYRAFEKSVGTTPEQYRAGI</sequence>
<dbReference type="PANTHER" id="PTHR46796">
    <property type="entry name" value="HTH-TYPE TRANSCRIPTIONAL ACTIVATOR RHAS-RELATED"/>
    <property type="match status" value="1"/>
</dbReference>
<dbReference type="InterPro" id="IPR003313">
    <property type="entry name" value="AraC-bd"/>
</dbReference>
<organism evidence="6 7">
    <name type="scientific">Paenibacillus curdlanolyticus YK9</name>
    <dbReference type="NCBI Taxonomy" id="717606"/>
    <lineage>
        <taxon>Bacteria</taxon>
        <taxon>Bacillati</taxon>
        <taxon>Bacillota</taxon>
        <taxon>Bacilli</taxon>
        <taxon>Bacillales</taxon>
        <taxon>Paenibacillaceae</taxon>
        <taxon>Paenibacillus</taxon>
    </lineage>
</organism>
<dbReference type="Proteomes" id="UP000005387">
    <property type="component" value="Unassembled WGS sequence"/>
</dbReference>
<dbReference type="SUPFAM" id="SSF51215">
    <property type="entry name" value="Regulatory protein AraC"/>
    <property type="match status" value="1"/>
</dbReference>
<evidence type="ECO:0000313" key="7">
    <source>
        <dbReference type="Proteomes" id="UP000005387"/>
    </source>
</evidence>
<dbReference type="PROSITE" id="PS00041">
    <property type="entry name" value="HTH_ARAC_FAMILY_1"/>
    <property type="match status" value="1"/>
</dbReference>
<dbReference type="InterPro" id="IPR037923">
    <property type="entry name" value="HTH-like"/>
</dbReference>
<evidence type="ECO:0000256" key="4">
    <source>
        <dbReference type="ARBA" id="ARBA00023163"/>
    </source>
</evidence>
<evidence type="ECO:0000259" key="5">
    <source>
        <dbReference type="PROSITE" id="PS01124"/>
    </source>
</evidence>
<evidence type="ECO:0000256" key="3">
    <source>
        <dbReference type="ARBA" id="ARBA00023159"/>
    </source>
</evidence>
<keyword evidence="1" id="KW-0805">Transcription regulation</keyword>
<keyword evidence="3" id="KW-0010">Activator</keyword>
<dbReference type="SUPFAM" id="SSF46689">
    <property type="entry name" value="Homeodomain-like"/>
    <property type="match status" value="2"/>
</dbReference>
<dbReference type="Pfam" id="PF12833">
    <property type="entry name" value="HTH_18"/>
    <property type="match status" value="1"/>
</dbReference>
<dbReference type="InterPro" id="IPR014710">
    <property type="entry name" value="RmlC-like_jellyroll"/>
</dbReference>
<dbReference type="InterPro" id="IPR050204">
    <property type="entry name" value="AraC_XylS_family_regulators"/>
</dbReference>
<keyword evidence="7" id="KW-1185">Reference proteome</keyword>
<evidence type="ECO:0000313" key="6">
    <source>
        <dbReference type="EMBL" id="EFM08636.1"/>
    </source>
</evidence>
<evidence type="ECO:0000256" key="2">
    <source>
        <dbReference type="ARBA" id="ARBA00023125"/>
    </source>
</evidence>
<dbReference type="AlphaFoldDB" id="E0IG56"/>
<name>E0IG56_9BACL</name>
<proteinExistence type="predicted"/>
<dbReference type="EMBL" id="AEDD01000015">
    <property type="protein sequence ID" value="EFM08636.1"/>
    <property type="molecule type" value="Genomic_DNA"/>
</dbReference>
<dbReference type="eggNOG" id="COG4977">
    <property type="taxonomic scope" value="Bacteria"/>
</dbReference>
<gene>
    <name evidence="6" type="ORF">PaecuDRAFT_4647</name>
</gene>
<dbReference type="STRING" id="717606.PaecuDRAFT_4647"/>
<dbReference type="RefSeq" id="WP_006040627.1">
    <property type="nucleotide sequence ID" value="NZ_AEDD01000015.1"/>
</dbReference>
<dbReference type="InterPro" id="IPR009057">
    <property type="entry name" value="Homeodomain-like_sf"/>
</dbReference>
<evidence type="ECO:0000256" key="1">
    <source>
        <dbReference type="ARBA" id="ARBA00023015"/>
    </source>
</evidence>
<dbReference type="InterPro" id="IPR018062">
    <property type="entry name" value="HTH_AraC-typ_CS"/>
</dbReference>
<dbReference type="Gene3D" id="2.60.120.10">
    <property type="entry name" value="Jelly Rolls"/>
    <property type="match status" value="1"/>
</dbReference>
<dbReference type="GO" id="GO:0003700">
    <property type="term" value="F:DNA-binding transcription factor activity"/>
    <property type="evidence" value="ECO:0007669"/>
    <property type="project" value="InterPro"/>
</dbReference>
<feature type="domain" description="HTH araC/xylS-type" evidence="5">
    <location>
        <begin position="166"/>
        <end position="264"/>
    </location>
</feature>
<dbReference type="OrthoDB" id="9816335at2"/>
<protein>
    <submittedName>
        <fullName evidence="6">Transcriptional regulator, AraC family</fullName>
    </submittedName>
</protein>
<accession>E0IG56</accession>
<keyword evidence="2" id="KW-0238">DNA-binding</keyword>
<dbReference type="InterPro" id="IPR018060">
    <property type="entry name" value="HTH_AraC"/>
</dbReference>
<reference evidence="6 7" key="1">
    <citation type="submission" date="2010-07" db="EMBL/GenBank/DDBJ databases">
        <title>The draft genome of Paenibacillus curdlanolyticus YK9.</title>
        <authorList>
            <consortium name="US DOE Joint Genome Institute (JGI-PGF)"/>
            <person name="Lucas S."/>
            <person name="Copeland A."/>
            <person name="Lapidus A."/>
            <person name="Cheng J.-F."/>
            <person name="Bruce D."/>
            <person name="Goodwin L."/>
            <person name="Pitluck S."/>
            <person name="Land M.L."/>
            <person name="Hauser L."/>
            <person name="Chang Y.-J."/>
            <person name="Jeffries C."/>
            <person name="Anderson I.J."/>
            <person name="Johnson E."/>
            <person name="Loganathan U."/>
            <person name="Mulhopadhyay B."/>
            <person name="Kyrpides N."/>
            <person name="Woyke T.J."/>
        </authorList>
    </citation>
    <scope>NUCLEOTIDE SEQUENCE [LARGE SCALE GENOMIC DNA]</scope>
    <source>
        <strain evidence="6 7">YK9</strain>
    </source>
</reference>